<name>A0A8S9I1P3_BRACR</name>
<accession>A0A8S9I1P3</accession>
<protein>
    <submittedName>
        <fullName evidence="1">Uncharacterized protein</fullName>
    </submittedName>
</protein>
<proteinExistence type="predicted"/>
<sequence length="85" mass="9411">MISTKLIHFSVYEAQTNEGDGSNTKALQATKAGLYETPHNALNHSPPEQALAFVANRACKRSGCIRQHIMKRSLQTYIRKLVAPS</sequence>
<reference evidence="1" key="1">
    <citation type="submission" date="2019-12" db="EMBL/GenBank/DDBJ databases">
        <title>Genome sequencing and annotation of Brassica cretica.</title>
        <authorList>
            <person name="Studholme D.J."/>
            <person name="Sarris P.F."/>
        </authorList>
    </citation>
    <scope>NUCLEOTIDE SEQUENCE</scope>
    <source>
        <strain evidence="1">PFS-102/07</strain>
        <tissue evidence="1">Leaf</tissue>
    </source>
</reference>
<evidence type="ECO:0000313" key="1">
    <source>
        <dbReference type="EMBL" id="KAF2562708.1"/>
    </source>
</evidence>
<gene>
    <name evidence="1" type="ORF">F2Q70_00014846</name>
</gene>
<dbReference type="EMBL" id="QGKY02001250">
    <property type="protein sequence ID" value="KAF2562708.1"/>
    <property type="molecule type" value="Genomic_DNA"/>
</dbReference>
<comment type="caution">
    <text evidence="1">The sequence shown here is derived from an EMBL/GenBank/DDBJ whole genome shotgun (WGS) entry which is preliminary data.</text>
</comment>
<dbReference type="AlphaFoldDB" id="A0A8S9I1P3"/>
<organism evidence="1">
    <name type="scientific">Brassica cretica</name>
    <name type="common">Mustard</name>
    <dbReference type="NCBI Taxonomy" id="69181"/>
    <lineage>
        <taxon>Eukaryota</taxon>
        <taxon>Viridiplantae</taxon>
        <taxon>Streptophyta</taxon>
        <taxon>Embryophyta</taxon>
        <taxon>Tracheophyta</taxon>
        <taxon>Spermatophyta</taxon>
        <taxon>Magnoliopsida</taxon>
        <taxon>eudicotyledons</taxon>
        <taxon>Gunneridae</taxon>
        <taxon>Pentapetalae</taxon>
        <taxon>rosids</taxon>
        <taxon>malvids</taxon>
        <taxon>Brassicales</taxon>
        <taxon>Brassicaceae</taxon>
        <taxon>Brassiceae</taxon>
        <taxon>Brassica</taxon>
    </lineage>
</organism>